<reference evidence="1 2" key="1">
    <citation type="submission" date="2015-09" db="EMBL/GenBank/DDBJ databases">
        <title>Sorangium comparison.</title>
        <authorList>
            <person name="Zaburannyi N."/>
            <person name="Bunk B."/>
            <person name="Overmann J."/>
            <person name="Mueller R."/>
        </authorList>
    </citation>
    <scope>NUCLEOTIDE SEQUENCE [LARGE SCALE GENOMIC DNA]</scope>
    <source>
        <strain evidence="1 2">So ce26</strain>
    </source>
</reference>
<evidence type="ECO:0008006" key="3">
    <source>
        <dbReference type="Google" id="ProtNLM"/>
    </source>
</evidence>
<gene>
    <name evidence="1" type="ORF">SOCE26_061200</name>
</gene>
<accession>A0A2L0EZB7</accession>
<dbReference type="AlphaFoldDB" id="A0A2L0EZB7"/>
<name>A0A2L0EZB7_SORCE</name>
<sequence>MTLAPLDIARQRLHNERLVGPPCERPEDVVQWLCAVQAQDYAGAKWAVAQRTTGVTDADLDRLFNDGKILRTHVLRPTWHIVMPLDIRWMLELTAPRVNAANATMYRKLELDDAVFARSSGALARALQGGAQLTRTEVARVYEAAGITASGLRLAYLLMRAELDGLLCSGALRGKQFTYALLDERVSRTRALGRDEALAELTRRYFASHGPALAKDFAWWSGLTMAEVKAGIELAGTHLESEVVDGKTYWRAGGPAANGKLKTPLIHLLPNYDEYVIAYKDHSATLDPALLSGSSDALMAHLVVLDGQVVGGWRRNVKGKTVAITLNIPVPLKRGEHAALQLAIDQYSRFLGMPVTVA</sequence>
<dbReference type="RefSeq" id="WP_104983151.1">
    <property type="nucleotide sequence ID" value="NZ_CP012673.1"/>
</dbReference>
<dbReference type="OrthoDB" id="9148135at2"/>
<organism evidence="1 2">
    <name type="scientific">Sorangium cellulosum</name>
    <name type="common">Polyangium cellulosum</name>
    <dbReference type="NCBI Taxonomy" id="56"/>
    <lineage>
        <taxon>Bacteria</taxon>
        <taxon>Pseudomonadati</taxon>
        <taxon>Myxococcota</taxon>
        <taxon>Polyangia</taxon>
        <taxon>Polyangiales</taxon>
        <taxon>Polyangiaceae</taxon>
        <taxon>Sorangium</taxon>
    </lineage>
</organism>
<dbReference type="Pfam" id="PF06224">
    <property type="entry name" value="AlkZ-like"/>
    <property type="match status" value="1"/>
</dbReference>
<evidence type="ECO:0000313" key="1">
    <source>
        <dbReference type="EMBL" id="AUX44654.1"/>
    </source>
</evidence>
<dbReference type="InterPro" id="IPR009351">
    <property type="entry name" value="AlkZ-like"/>
</dbReference>
<proteinExistence type="predicted"/>
<protein>
    <recommendedName>
        <fullName evidence="3">Winged helix DNA-binding domain-containing protein</fullName>
    </recommendedName>
</protein>
<dbReference type="Proteomes" id="UP000238348">
    <property type="component" value="Chromosome"/>
</dbReference>
<dbReference type="EMBL" id="CP012673">
    <property type="protein sequence ID" value="AUX44654.1"/>
    <property type="molecule type" value="Genomic_DNA"/>
</dbReference>
<dbReference type="PANTHER" id="PTHR38479:SF2">
    <property type="entry name" value="WINGED HELIX DNA-BINDING DOMAIN-CONTAINING PROTEIN"/>
    <property type="match status" value="1"/>
</dbReference>
<dbReference type="PANTHER" id="PTHR38479">
    <property type="entry name" value="LMO0824 PROTEIN"/>
    <property type="match status" value="1"/>
</dbReference>
<evidence type="ECO:0000313" key="2">
    <source>
        <dbReference type="Proteomes" id="UP000238348"/>
    </source>
</evidence>